<dbReference type="EMBL" id="RZHH01000002">
    <property type="protein sequence ID" value="RYJ15456.1"/>
    <property type="molecule type" value="Genomic_DNA"/>
</dbReference>
<dbReference type="AlphaFoldDB" id="A0A482TGB4"/>
<protein>
    <submittedName>
        <fullName evidence="1">Uncharacterized protein</fullName>
    </submittedName>
</protein>
<gene>
    <name evidence="1" type="ORF">ELS19_13940</name>
</gene>
<reference evidence="1 2" key="1">
    <citation type="submission" date="2018-12" db="EMBL/GenBank/DDBJ databases">
        <title>Genome analysis provides insights into bioremediation potentialities of Halogeometricum borinquense strain N11.</title>
        <authorList>
            <person name="Najjari A."/>
            <person name="Youssef N."/>
            <person name="Fhoula I."/>
            <person name="Ben Dhia O."/>
            <person name="Mahjoubi M."/>
            <person name="Ouzari H.I."/>
            <person name="Cherif A."/>
        </authorList>
    </citation>
    <scope>NUCLEOTIDE SEQUENCE [LARGE SCALE GENOMIC DNA]</scope>
    <source>
        <strain evidence="1 2">N11</strain>
    </source>
</reference>
<comment type="caution">
    <text evidence="1">The sequence shown here is derived from an EMBL/GenBank/DDBJ whole genome shotgun (WGS) entry which is preliminary data.</text>
</comment>
<evidence type="ECO:0000313" key="1">
    <source>
        <dbReference type="EMBL" id="RYJ15456.1"/>
    </source>
</evidence>
<dbReference type="Proteomes" id="UP000294028">
    <property type="component" value="Unassembled WGS sequence"/>
</dbReference>
<sequence length="75" mass="7526">MGVVLLTAMLVLTAFSGGAAALADDASDNTNIAYNGAYVEQNSGNAYGGGFSAFNSNHAGVTQVAIGLQQNTDNI</sequence>
<organism evidence="1 2">
    <name type="scientific">Halogeometricum borinquense</name>
    <dbReference type="NCBI Taxonomy" id="60847"/>
    <lineage>
        <taxon>Archaea</taxon>
        <taxon>Methanobacteriati</taxon>
        <taxon>Methanobacteriota</taxon>
        <taxon>Stenosarchaea group</taxon>
        <taxon>Halobacteria</taxon>
        <taxon>Halobacteriales</taxon>
        <taxon>Haloferacaceae</taxon>
        <taxon>Halogeometricum</taxon>
    </lineage>
</organism>
<accession>A0A482TGB4</accession>
<name>A0A482TGB4_9EURY</name>
<evidence type="ECO:0000313" key="2">
    <source>
        <dbReference type="Proteomes" id="UP000294028"/>
    </source>
</evidence>
<proteinExistence type="predicted"/>